<feature type="region of interest" description="Disordered" evidence="8">
    <location>
        <begin position="1"/>
        <end position="139"/>
    </location>
</feature>
<name>A0ABD3WF33_SINWO</name>
<accession>A0ABD3WF33</accession>
<dbReference type="GO" id="GO:0005730">
    <property type="term" value="C:nucleolus"/>
    <property type="evidence" value="ECO:0007669"/>
    <property type="project" value="UniProtKB-SubCell"/>
</dbReference>
<feature type="coiled-coil region" evidence="7">
    <location>
        <begin position="249"/>
        <end position="292"/>
    </location>
</feature>
<feature type="region of interest" description="Disordered" evidence="8">
    <location>
        <begin position="339"/>
        <end position="364"/>
    </location>
</feature>
<evidence type="ECO:0000256" key="7">
    <source>
        <dbReference type="SAM" id="Coils"/>
    </source>
</evidence>
<evidence type="ECO:0000256" key="4">
    <source>
        <dbReference type="ARBA" id="ARBA00022552"/>
    </source>
</evidence>
<dbReference type="InterPro" id="IPR009292">
    <property type="entry name" value="RRP36"/>
</dbReference>
<feature type="compositionally biased region" description="Basic and acidic residues" evidence="8">
    <location>
        <begin position="117"/>
        <end position="139"/>
    </location>
</feature>
<dbReference type="GO" id="GO:1990904">
    <property type="term" value="C:ribonucleoprotein complex"/>
    <property type="evidence" value="ECO:0007669"/>
    <property type="project" value="UniProtKB-KW"/>
</dbReference>
<reference evidence="9 10" key="1">
    <citation type="submission" date="2024-11" db="EMBL/GenBank/DDBJ databases">
        <title>Chromosome-level genome assembly of the freshwater bivalve Anodonta woodiana.</title>
        <authorList>
            <person name="Chen X."/>
        </authorList>
    </citation>
    <scope>NUCLEOTIDE SEQUENCE [LARGE SCALE GENOMIC DNA]</scope>
    <source>
        <strain evidence="9">MN2024</strain>
        <tissue evidence="9">Gills</tissue>
    </source>
</reference>
<evidence type="ECO:0000313" key="10">
    <source>
        <dbReference type="Proteomes" id="UP001634394"/>
    </source>
</evidence>
<protein>
    <recommendedName>
        <fullName evidence="6">rRNA biogenesis protein RRP36</fullName>
    </recommendedName>
</protein>
<comment type="subcellular location">
    <subcellularLocation>
        <location evidence="1 6">Nucleus</location>
        <location evidence="1 6">Nucleolus</location>
    </subcellularLocation>
</comment>
<dbReference type="PANTHER" id="PTHR21738:SF0">
    <property type="entry name" value="RIBOSOMAL RNA PROCESSING PROTEIN 36 HOMOLOG"/>
    <property type="match status" value="1"/>
</dbReference>
<dbReference type="EMBL" id="JBJQND010000006">
    <property type="protein sequence ID" value="KAL3872529.1"/>
    <property type="molecule type" value="Genomic_DNA"/>
</dbReference>
<keyword evidence="4 6" id="KW-0698">rRNA processing</keyword>
<comment type="subunit">
    <text evidence="6">Associates with 90S and pre-40S pre-ribosomal particles.</text>
</comment>
<keyword evidence="10" id="KW-1185">Reference proteome</keyword>
<evidence type="ECO:0000256" key="2">
    <source>
        <dbReference type="ARBA" id="ARBA00009418"/>
    </source>
</evidence>
<dbReference type="Proteomes" id="UP001634394">
    <property type="component" value="Unassembled WGS sequence"/>
</dbReference>
<dbReference type="AlphaFoldDB" id="A0ABD3WF33"/>
<keyword evidence="5 6" id="KW-0539">Nucleus</keyword>
<keyword evidence="6" id="KW-0687">Ribonucleoprotein</keyword>
<proteinExistence type="inferred from homology"/>
<comment type="caution">
    <text evidence="9">The sequence shown here is derived from an EMBL/GenBank/DDBJ whole genome shotgun (WGS) entry which is preliminary data.</text>
</comment>
<comment type="function">
    <text evidence="6">Component of the 90S pre-ribosome involved in the maturation of rRNAs. Required for early cleavages of the pre-RNAs in the 40S ribosomal subunit maturation pathway.</text>
</comment>
<evidence type="ECO:0000256" key="5">
    <source>
        <dbReference type="ARBA" id="ARBA00023242"/>
    </source>
</evidence>
<evidence type="ECO:0000256" key="8">
    <source>
        <dbReference type="SAM" id="MobiDB-lite"/>
    </source>
</evidence>
<evidence type="ECO:0000256" key="3">
    <source>
        <dbReference type="ARBA" id="ARBA00022517"/>
    </source>
</evidence>
<feature type="region of interest" description="Disordered" evidence="8">
    <location>
        <begin position="177"/>
        <end position="206"/>
    </location>
</feature>
<evidence type="ECO:0000256" key="6">
    <source>
        <dbReference type="RuleBase" id="RU368027"/>
    </source>
</evidence>
<organism evidence="9 10">
    <name type="scientific">Sinanodonta woodiana</name>
    <name type="common">Chinese pond mussel</name>
    <name type="synonym">Anodonta woodiana</name>
    <dbReference type="NCBI Taxonomy" id="1069815"/>
    <lineage>
        <taxon>Eukaryota</taxon>
        <taxon>Metazoa</taxon>
        <taxon>Spiralia</taxon>
        <taxon>Lophotrochozoa</taxon>
        <taxon>Mollusca</taxon>
        <taxon>Bivalvia</taxon>
        <taxon>Autobranchia</taxon>
        <taxon>Heteroconchia</taxon>
        <taxon>Palaeoheterodonta</taxon>
        <taxon>Unionida</taxon>
        <taxon>Unionoidea</taxon>
        <taxon>Unionidae</taxon>
        <taxon>Unioninae</taxon>
        <taxon>Sinanodonta</taxon>
    </lineage>
</organism>
<feature type="compositionally biased region" description="Polar residues" evidence="8">
    <location>
        <begin position="1"/>
        <end position="19"/>
    </location>
</feature>
<dbReference type="GO" id="GO:0006364">
    <property type="term" value="P:rRNA processing"/>
    <property type="evidence" value="ECO:0007669"/>
    <property type="project" value="UniProtKB-UniRule"/>
</dbReference>
<feature type="compositionally biased region" description="Basic residues" evidence="8">
    <location>
        <begin position="344"/>
        <end position="364"/>
    </location>
</feature>
<sequence length="364" mass="42507">MSDSEGQSFSLFKSQASNTKKSKLNSEENAQHKIKRKRKASRIIGRLDDKEPSLNTVGQAKRKKKQSGDLSFEHDTTYDDNSDYNLDQEIKEAEGMVTDTQYKDNRSSHESTVGGKSSRDSDDHDNDSGKEEDSDVDREYTALKEELSGLSFEELLKVKEKIGLKVFNQLMYGNKMKSAATKTSKPNKKFKRENKNRPMEISSKVHVPRVRQVIPVKKKIARDPRFDDLSGQYNETFFKEAYSFLDDVKAKEKEKVKVLLKKEKDEEKKKNMQALMNRMNQQEQSMLQKKKQTELLNEWKKKEEERVKEGKNPYFLKKSDKKTLVLAEKYKELKKSGKVEKYLNKKRKKNAQKERKKLPGRFDH</sequence>
<evidence type="ECO:0000256" key="1">
    <source>
        <dbReference type="ARBA" id="ARBA00004604"/>
    </source>
</evidence>
<dbReference type="PANTHER" id="PTHR21738">
    <property type="entry name" value="RIBOSOMAL RNA PROCESSING PROTEIN 36 HOMOLOG"/>
    <property type="match status" value="1"/>
</dbReference>
<keyword evidence="3 6" id="KW-0690">Ribosome biogenesis</keyword>
<gene>
    <name evidence="9" type="ORF">ACJMK2_035752</name>
</gene>
<comment type="similarity">
    <text evidence="2 6">Belongs to the RRP36 family.</text>
</comment>
<feature type="compositionally biased region" description="Basic residues" evidence="8">
    <location>
        <begin position="32"/>
        <end position="41"/>
    </location>
</feature>
<evidence type="ECO:0000313" key="9">
    <source>
        <dbReference type="EMBL" id="KAL3872529.1"/>
    </source>
</evidence>
<dbReference type="Pfam" id="PF06102">
    <property type="entry name" value="RRP36"/>
    <property type="match status" value="1"/>
</dbReference>
<keyword evidence="7" id="KW-0175">Coiled coil</keyword>